<name>A0ABM0RRX3_GALVR</name>
<evidence type="ECO:0000313" key="2">
    <source>
        <dbReference type="Proteomes" id="UP000694923"/>
    </source>
</evidence>
<feature type="non-terminal residue" evidence="3">
    <location>
        <position position="1"/>
    </location>
</feature>
<feature type="compositionally biased region" description="Basic and acidic residues" evidence="1">
    <location>
        <begin position="1"/>
        <end position="10"/>
    </location>
</feature>
<dbReference type="RefSeq" id="XP_008583364.1">
    <property type="nucleotide sequence ID" value="XM_008585142.1"/>
</dbReference>
<feature type="region of interest" description="Disordered" evidence="1">
    <location>
        <begin position="1"/>
        <end position="31"/>
    </location>
</feature>
<feature type="region of interest" description="Disordered" evidence="1">
    <location>
        <begin position="102"/>
        <end position="170"/>
    </location>
</feature>
<feature type="compositionally biased region" description="Pro residues" evidence="1">
    <location>
        <begin position="110"/>
        <end position="132"/>
    </location>
</feature>
<reference evidence="3" key="1">
    <citation type="submission" date="2025-08" db="UniProtKB">
        <authorList>
            <consortium name="RefSeq"/>
        </authorList>
    </citation>
    <scope>IDENTIFICATION</scope>
</reference>
<protein>
    <submittedName>
        <fullName evidence="3">Uncharacterized protein</fullName>
    </submittedName>
</protein>
<accession>A0ABM0RRX3</accession>
<evidence type="ECO:0000313" key="3">
    <source>
        <dbReference type="RefSeq" id="XP_008583364.1"/>
    </source>
</evidence>
<dbReference type="Proteomes" id="UP000694923">
    <property type="component" value="Unplaced"/>
</dbReference>
<sequence>DGPLRDRGSHSEPVFLCSGKDPKPNPASSSSFAVLGLKVRAPAGQAGSAQGPSAPCSRDRAVADGRQTLALNGLVPLSEWAWDCFAPGVPFGLSGGADVLPFIGGAGDPEPTPEAPGPSRRPPLFPAPPPGTARPSRPGVKAELAHPAGSGNSSRGHEMALQARGRAAAG</sequence>
<keyword evidence="2" id="KW-1185">Reference proteome</keyword>
<organism evidence="2 3">
    <name type="scientific">Galeopterus variegatus</name>
    <name type="common">Malayan flying lemur</name>
    <name type="synonym">Cynocephalus variegatus</name>
    <dbReference type="NCBI Taxonomy" id="482537"/>
    <lineage>
        <taxon>Eukaryota</taxon>
        <taxon>Metazoa</taxon>
        <taxon>Chordata</taxon>
        <taxon>Craniata</taxon>
        <taxon>Vertebrata</taxon>
        <taxon>Euteleostomi</taxon>
        <taxon>Mammalia</taxon>
        <taxon>Eutheria</taxon>
        <taxon>Euarchontoglires</taxon>
        <taxon>Dermoptera</taxon>
        <taxon>Cynocephalidae</taxon>
        <taxon>Galeopterus</taxon>
    </lineage>
</organism>
<gene>
    <name evidence="3" type="primary">LOC103600807</name>
</gene>
<dbReference type="GeneID" id="103600807"/>
<proteinExistence type="predicted"/>
<evidence type="ECO:0000256" key="1">
    <source>
        <dbReference type="SAM" id="MobiDB-lite"/>
    </source>
</evidence>